<dbReference type="PANTHER" id="PTHR45779">
    <property type="entry name" value="PEPTIDYLPROLYL ISOMERASE"/>
    <property type="match status" value="1"/>
</dbReference>
<evidence type="ECO:0000256" key="2">
    <source>
        <dbReference type="ARBA" id="ARBA00013194"/>
    </source>
</evidence>
<evidence type="ECO:0000256" key="3">
    <source>
        <dbReference type="ARBA" id="ARBA00023110"/>
    </source>
</evidence>
<gene>
    <name evidence="8" type="ORF">RM423_18145</name>
</gene>
<dbReference type="Proteomes" id="UP001183176">
    <property type="component" value="Unassembled WGS sequence"/>
</dbReference>
<accession>A0ABU2JE87</accession>
<dbReference type="RefSeq" id="WP_311424457.1">
    <property type="nucleotide sequence ID" value="NZ_JAVREH010000035.1"/>
</dbReference>
<comment type="caution">
    <text evidence="8">The sequence shown here is derived from an EMBL/GenBank/DDBJ whole genome shotgun (WGS) entry which is preliminary data.</text>
</comment>
<evidence type="ECO:0000256" key="4">
    <source>
        <dbReference type="ARBA" id="ARBA00023235"/>
    </source>
</evidence>
<protein>
    <recommendedName>
        <fullName evidence="2 5">peptidylprolyl isomerase</fullName>
        <ecNumber evidence="2 5">5.2.1.8</ecNumber>
    </recommendedName>
</protein>
<keyword evidence="9" id="KW-1185">Reference proteome</keyword>
<proteinExistence type="predicted"/>
<dbReference type="InterPro" id="IPR001179">
    <property type="entry name" value="PPIase_FKBP_dom"/>
</dbReference>
<sequence length="332" mass="32480">MLAACGSSSKSSSAGPSAAGTSAATGTAAATGGAASSSPAASGSGTATTTDVGIKVTGGFGVKPTVTIPSKAAPTTLVKQVLTEGTGATVAKGDTLVANYVGQTWAPKNGKPNVFDSSFDRGNAAAFAIGVGRVIPGWDKTLVGQKLGTRLVMALPPAEGYGSQGQSSAGISGTDTLVFVVDLLKTFKPDASAPGTVVSDLPASGLPKITNVPGKAPTILSTAGVKAPSKPVSTLLVKGSGDKIDATKTLVMQIVETDLATGKKTHSSWGQAPQTVAAQNVLTVVSKLAGQNVGSRALVLVPASAATAATASQAARPASPAQVLIADVVGEF</sequence>
<name>A0ABU2JE87_9ACTN</name>
<comment type="catalytic activity">
    <reaction evidence="1 5">
        <text>[protein]-peptidylproline (omega=180) = [protein]-peptidylproline (omega=0)</text>
        <dbReference type="Rhea" id="RHEA:16237"/>
        <dbReference type="Rhea" id="RHEA-COMP:10747"/>
        <dbReference type="Rhea" id="RHEA-COMP:10748"/>
        <dbReference type="ChEBI" id="CHEBI:83833"/>
        <dbReference type="ChEBI" id="CHEBI:83834"/>
        <dbReference type="EC" id="5.2.1.8"/>
    </reaction>
</comment>
<dbReference type="PANTHER" id="PTHR45779:SF7">
    <property type="entry name" value="PEPTIDYLPROLYL ISOMERASE"/>
    <property type="match status" value="1"/>
</dbReference>
<evidence type="ECO:0000313" key="9">
    <source>
        <dbReference type="Proteomes" id="UP001183176"/>
    </source>
</evidence>
<keyword evidence="4 5" id="KW-0413">Isomerase</keyword>
<feature type="domain" description="PPIase FKBP-type" evidence="7">
    <location>
        <begin position="93"/>
        <end position="187"/>
    </location>
</feature>
<reference evidence="9" key="1">
    <citation type="submission" date="2023-07" db="EMBL/GenBank/DDBJ databases">
        <title>30 novel species of actinomycetes from the DSMZ collection.</title>
        <authorList>
            <person name="Nouioui I."/>
        </authorList>
    </citation>
    <scope>NUCLEOTIDE SEQUENCE [LARGE SCALE GENOMIC DNA]</scope>
    <source>
        <strain evidence="9">DSM 44399</strain>
    </source>
</reference>
<dbReference type="EMBL" id="JAVREH010000035">
    <property type="protein sequence ID" value="MDT0263309.1"/>
    <property type="molecule type" value="Genomic_DNA"/>
</dbReference>
<organism evidence="8 9">
    <name type="scientific">Jatrophihabitans lederbergiae</name>
    <dbReference type="NCBI Taxonomy" id="3075547"/>
    <lineage>
        <taxon>Bacteria</taxon>
        <taxon>Bacillati</taxon>
        <taxon>Actinomycetota</taxon>
        <taxon>Actinomycetes</taxon>
        <taxon>Jatrophihabitantales</taxon>
        <taxon>Jatrophihabitantaceae</taxon>
        <taxon>Jatrophihabitans</taxon>
    </lineage>
</organism>
<evidence type="ECO:0000256" key="5">
    <source>
        <dbReference type="PROSITE-ProRule" id="PRU00277"/>
    </source>
</evidence>
<dbReference type="Pfam" id="PF00254">
    <property type="entry name" value="FKBP_C"/>
    <property type="match status" value="1"/>
</dbReference>
<dbReference type="GO" id="GO:0003755">
    <property type="term" value="F:peptidyl-prolyl cis-trans isomerase activity"/>
    <property type="evidence" value="ECO:0007669"/>
    <property type="project" value="UniProtKB-EC"/>
</dbReference>
<feature type="region of interest" description="Disordered" evidence="6">
    <location>
        <begin position="1"/>
        <end position="48"/>
    </location>
</feature>
<dbReference type="SUPFAM" id="SSF54534">
    <property type="entry name" value="FKBP-like"/>
    <property type="match status" value="1"/>
</dbReference>
<dbReference type="InterPro" id="IPR046357">
    <property type="entry name" value="PPIase_dom_sf"/>
</dbReference>
<evidence type="ECO:0000256" key="6">
    <source>
        <dbReference type="SAM" id="MobiDB-lite"/>
    </source>
</evidence>
<evidence type="ECO:0000256" key="1">
    <source>
        <dbReference type="ARBA" id="ARBA00000971"/>
    </source>
</evidence>
<keyword evidence="3 5" id="KW-0697">Rotamase</keyword>
<dbReference type="InterPro" id="IPR044609">
    <property type="entry name" value="FKBP2/11"/>
</dbReference>
<evidence type="ECO:0000313" key="8">
    <source>
        <dbReference type="EMBL" id="MDT0263309.1"/>
    </source>
</evidence>
<dbReference type="Gene3D" id="3.10.50.40">
    <property type="match status" value="1"/>
</dbReference>
<dbReference type="PROSITE" id="PS50059">
    <property type="entry name" value="FKBP_PPIASE"/>
    <property type="match status" value="1"/>
</dbReference>
<dbReference type="EC" id="5.2.1.8" evidence="2 5"/>
<evidence type="ECO:0000259" key="7">
    <source>
        <dbReference type="PROSITE" id="PS50059"/>
    </source>
</evidence>